<feature type="region of interest" description="Disordered" evidence="9">
    <location>
        <begin position="346"/>
        <end position="366"/>
    </location>
</feature>
<dbReference type="InterPro" id="IPR011016">
    <property type="entry name" value="Znf_RING-CH"/>
</dbReference>
<evidence type="ECO:0000256" key="4">
    <source>
        <dbReference type="ARBA" id="ARBA00022771"/>
    </source>
</evidence>
<keyword evidence="5" id="KW-0862">Zinc</keyword>
<comment type="caution">
    <text evidence="12">The sequence shown here is derived from an EMBL/GenBank/DDBJ whole genome shotgun (WGS) entry which is preliminary data.</text>
</comment>
<keyword evidence="7" id="KW-0472">Membrane</keyword>
<protein>
    <submittedName>
        <fullName evidence="12">Uncharacterized protein</fullName>
    </submittedName>
</protein>
<evidence type="ECO:0000256" key="5">
    <source>
        <dbReference type="ARBA" id="ARBA00022833"/>
    </source>
</evidence>
<evidence type="ECO:0000256" key="9">
    <source>
        <dbReference type="SAM" id="MobiDB-lite"/>
    </source>
</evidence>
<organism evidence="12 13">
    <name type="scientific">Pseudomassariella vexata</name>
    <dbReference type="NCBI Taxonomy" id="1141098"/>
    <lineage>
        <taxon>Eukaryota</taxon>
        <taxon>Fungi</taxon>
        <taxon>Dikarya</taxon>
        <taxon>Ascomycota</taxon>
        <taxon>Pezizomycotina</taxon>
        <taxon>Sordariomycetes</taxon>
        <taxon>Xylariomycetidae</taxon>
        <taxon>Amphisphaeriales</taxon>
        <taxon>Pseudomassariaceae</taxon>
        <taxon>Pseudomassariella</taxon>
    </lineage>
</organism>
<evidence type="ECO:0000313" key="13">
    <source>
        <dbReference type="Proteomes" id="UP000193689"/>
    </source>
</evidence>
<keyword evidence="2" id="KW-0812">Transmembrane</keyword>
<keyword evidence="13" id="KW-1185">Reference proteome</keyword>
<keyword evidence="6" id="KW-1133">Transmembrane helix</keyword>
<dbReference type="SMART" id="SM00744">
    <property type="entry name" value="RINGv"/>
    <property type="match status" value="1"/>
</dbReference>
<dbReference type="PANTHER" id="PTHR46283">
    <property type="entry name" value="E3 UBIQUITIN-PROTEIN LIGASE MARCH5"/>
    <property type="match status" value="1"/>
</dbReference>
<feature type="compositionally biased region" description="Low complexity" evidence="9">
    <location>
        <begin position="18"/>
        <end position="27"/>
    </location>
</feature>
<evidence type="ECO:0000259" key="11">
    <source>
        <dbReference type="PROSITE" id="PS51292"/>
    </source>
</evidence>
<evidence type="ECO:0000256" key="6">
    <source>
        <dbReference type="ARBA" id="ARBA00022989"/>
    </source>
</evidence>
<name>A0A1Y2DSV7_9PEZI</name>
<feature type="region of interest" description="Disordered" evidence="9">
    <location>
        <begin position="306"/>
        <end position="325"/>
    </location>
</feature>
<dbReference type="InterPro" id="IPR013083">
    <property type="entry name" value="Znf_RING/FYVE/PHD"/>
</dbReference>
<feature type="region of interest" description="Disordered" evidence="9">
    <location>
        <begin position="1"/>
        <end position="50"/>
    </location>
</feature>
<dbReference type="AlphaFoldDB" id="A0A1Y2DSV7"/>
<dbReference type="EMBL" id="MCFJ01000009">
    <property type="protein sequence ID" value="ORY62352.1"/>
    <property type="molecule type" value="Genomic_DNA"/>
</dbReference>
<dbReference type="InterPro" id="IPR001841">
    <property type="entry name" value="Znf_RING"/>
</dbReference>
<sequence>MSSSPPPVEAHGPGVSTDDVAAPAAHVPDNRSTSRAASPTPAKQSTESADSARDTHRCFICLGDELEASMPDDWSTPCSCSLEGHQSCLLTWVTDLESQGKEYKCPVCKSKIHVVDRWDPAVRLSDQLLRYCSGLSPIILCGFLGGGVFIANATYGIHAVEVFAGPGAANGYILNQPDKNSVWDDLGRGLRTALLPLLGGIEGAQHRPRNMPTLDAFHFFTVSLIAPALILNRLHFGEIVFIPTSLLYAIFFGDYDTDALTWPPLPHKALVAFPTIRALYFRLYRLISGHLDKRVATLSAAHRNLPGETTEAEQLAPRQDVEPEPDDENIVDIQIDLQLGAQVERENAPQNPPANDPAPARRDPTNAVSSLTNYLAGALLWPTVSFGMGSLLQMMLPKSWVTRSSGPATGLLQERWGRSLVGGCLFVVIKDAFYLYVRYRRGINRPHRRIKNADRRNRPA</sequence>
<evidence type="ECO:0000313" key="12">
    <source>
        <dbReference type="EMBL" id="ORY62352.1"/>
    </source>
</evidence>
<evidence type="ECO:0000256" key="8">
    <source>
        <dbReference type="PROSITE-ProRule" id="PRU00175"/>
    </source>
</evidence>
<dbReference type="PROSITE" id="PS50089">
    <property type="entry name" value="ZF_RING_2"/>
    <property type="match status" value="1"/>
</dbReference>
<dbReference type="RefSeq" id="XP_040714188.1">
    <property type="nucleotide sequence ID" value="XM_040856314.1"/>
</dbReference>
<dbReference type="SUPFAM" id="SSF57850">
    <property type="entry name" value="RING/U-box"/>
    <property type="match status" value="1"/>
</dbReference>
<dbReference type="InParanoid" id="A0A1Y2DSV7"/>
<feature type="domain" description="RING-CH-type" evidence="11">
    <location>
        <begin position="50"/>
        <end position="115"/>
    </location>
</feature>
<dbReference type="GeneID" id="63772526"/>
<reference evidence="12 13" key="1">
    <citation type="submission" date="2016-07" db="EMBL/GenBank/DDBJ databases">
        <title>Pervasive Adenine N6-methylation of Active Genes in Fungi.</title>
        <authorList>
            <consortium name="DOE Joint Genome Institute"/>
            <person name="Mondo S.J."/>
            <person name="Dannebaum R.O."/>
            <person name="Kuo R.C."/>
            <person name="Labutti K."/>
            <person name="Haridas S."/>
            <person name="Kuo A."/>
            <person name="Salamov A."/>
            <person name="Ahrendt S.R."/>
            <person name="Lipzen A."/>
            <person name="Sullivan W."/>
            <person name="Andreopoulos W.B."/>
            <person name="Clum A."/>
            <person name="Lindquist E."/>
            <person name="Daum C."/>
            <person name="Ramamoorthy G.K."/>
            <person name="Gryganskyi A."/>
            <person name="Culley D."/>
            <person name="Magnuson J.K."/>
            <person name="James T.Y."/>
            <person name="O'Malley M.A."/>
            <person name="Stajich J.E."/>
            <person name="Spatafora J.W."/>
            <person name="Visel A."/>
            <person name="Grigoriev I.V."/>
        </authorList>
    </citation>
    <scope>NUCLEOTIDE SEQUENCE [LARGE SCALE GENOMIC DNA]</scope>
    <source>
        <strain evidence="12 13">CBS 129021</strain>
    </source>
</reference>
<evidence type="ECO:0000256" key="2">
    <source>
        <dbReference type="ARBA" id="ARBA00022692"/>
    </source>
</evidence>
<dbReference type="Proteomes" id="UP000193689">
    <property type="component" value="Unassembled WGS sequence"/>
</dbReference>
<comment type="subcellular location">
    <subcellularLocation>
        <location evidence="1">Membrane</location>
        <topology evidence="1">Multi-pass membrane protein</topology>
    </subcellularLocation>
</comment>
<dbReference type="PROSITE" id="PS51292">
    <property type="entry name" value="ZF_RING_CH"/>
    <property type="match status" value="1"/>
</dbReference>
<dbReference type="Gene3D" id="3.30.40.10">
    <property type="entry name" value="Zinc/RING finger domain, C3HC4 (zinc finger)"/>
    <property type="match status" value="1"/>
</dbReference>
<dbReference type="STRING" id="1141098.A0A1Y2DSV7"/>
<keyword evidence="3" id="KW-0479">Metal-binding</keyword>
<feature type="domain" description="RING-type" evidence="10">
    <location>
        <begin position="58"/>
        <end position="109"/>
    </location>
</feature>
<dbReference type="GO" id="GO:0008270">
    <property type="term" value="F:zinc ion binding"/>
    <property type="evidence" value="ECO:0007669"/>
    <property type="project" value="UniProtKB-KW"/>
</dbReference>
<keyword evidence="4 8" id="KW-0863">Zinc-finger</keyword>
<evidence type="ECO:0000256" key="7">
    <source>
        <dbReference type="ARBA" id="ARBA00023136"/>
    </source>
</evidence>
<evidence type="ECO:0000256" key="1">
    <source>
        <dbReference type="ARBA" id="ARBA00004141"/>
    </source>
</evidence>
<feature type="compositionally biased region" description="Polar residues" evidence="9">
    <location>
        <begin position="30"/>
        <end position="49"/>
    </location>
</feature>
<proteinExistence type="predicted"/>
<gene>
    <name evidence="12" type="ORF">BCR38DRAFT_347117</name>
</gene>
<evidence type="ECO:0000256" key="3">
    <source>
        <dbReference type="ARBA" id="ARBA00022723"/>
    </source>
</evidence>
<evidence type="ECO:0000259" key="10">
    <source>
        <dbReference type="PROSITE" id="PS50089"/>
    </source>
</evidence>
<dbReference type="GO" id="GO:0016020">
    <property type="term" value="C:membrane"/>
    <property type="evidence" value="ECO:0007669"/>
    <property type="project" value="UniProtKB-SubCell"/>
</dbReference>
<dbReference type="OrthoDB" id="5817083at2759"/>
<accession>A0A1Y2DSV7</accession>